<dbReference type="AlphaFoldDB" id="X1AAD2"/>
<evidence type="ECO:0000313" key="3">
    <source>
        <dbReference type="EMBL" id="GAG69648.1"/>
    </source>
</evidence>
<organism evidence="3">
    <name type="scientific">marine sediment metagenome</name>
    <dbReference type="NCBI Taxonomy" id="412755"/>
    <lineage>
        <taxon>unclassified sequences</taxon>
        <taxon>metagenomes</taxon>
        <taxon>ecological metagenomes</taxon>
    </lineage>
</organism>
<dbReference type="InterPro" id="IPR029050">
    <property type="entry name" value="Immunoprotect_excell_Ig-like"/>
</dbReference>
<keyword evidence="1" id="KW-0732">Signal</keyword>
<accession>X1AAD2</accession>
<reference evidence="3" key="1">
    <citation type="journal article" date="2014" name="Front. Microbiol.">
        <title>High frequency of phylogenetically diverse reductive dehalogenase-homologous genes in deep subseafloor sedimentary metagenomes.</title>
        <authorList>
            <person name="Kawai M."/>
            <person name="Futagami T."/>
            <person name="Toyoda A."/>
            <person name="Takaki Y."/>
            <person name="Nishi S."/>
            <person name="Hori S."/>
            <person name="Arai W."/>
            <person name="Tsubouchi T."/>
            <person name="Morono Y."/>
            <person name="Uchiyama I."/>
            <person name="Ito T."/>
            <person name="Fujiyama A."/>
            <person name="Inagaki F."/>
            <person name="Takami H."/>
        </authorList>
    </citation>
    <scope>NUCLEOTIDE SEQUENCE</scope>
    <source>
        <strain evidence="3">Expedition CK06-06</strain>
    </source>
</reference>
<feature type="domain" description="DUF4352" evidence="2">
    <location>
        <begin position="198"/>
        <end position="284"/>
    </location>
</feature>
<comment type="caution">
    <text evidence="3">The sequence shown here is derived from an EMBL/GenBank/DDBJ whole genome shotgun (WGS) entry which is preliminary data.</text>
</comment>
<protein>
    <recommendedName>
        <fullName evidence="2">DUF4352 domain-containing protein</fullName>
    </recommendedName>
</protein>
<name>X1AAD2_9ZZZZ</name>
<dbReference type="InterPro" id="IPR029051">
    <property type="entry name" value="DUF4352"/>
</dbReference>
<dbReference type="Pfam" id="PF11611">
    <property type="entry name" value="DUF4352"/>
    <property type="match status" value="1"/>
</dbReference>
<evidence type="ECO:0000259" key="2">
    <source>
        <dbReference type="Pfam" id="PF11611"/>
    </source>
</evidence>
<gene>
    <name evidence="3" type="ORF">S01H4_18405</name>
</gene>
<sequence>MKRILLSILVIEILLLSGCGESTPTPEPNSELTKAEFNAQVKKEAVKADFIELNGNPEANEGKSVYAEGEVGVITEEHVFGGFWLSQEEGEGYGMYSVMNMYPDAPDVLVGDWVIVWGICLGKDEFGIPQIFATEIEKKTEDATKTLSSGLSRDNPLPMRKSLVTPEGIEITVVDLIEGNRAWEIIHEANMFNDAPVVGMQYVIITVRVKNISSEEEPERVSAIDFELVGSSNKVFHSYERSVVLPREGSLSELWVELYHGGEETGSLHFYIPKVERDLILIWEFGFSSTEENKRFFEVR</sequence>
<proteinExistence type="predicted"/>
<dbReference type="Gene3D" id="2.60.40.1240">
    <property type="match status" value="1"/>
</dbReference>
<dbReference type="EMBL" id="BART01008156">
    <property type="protein sequence ID" value="GAG69648.1"/>
    <property type="molecule type" value="Genomic_DNA"/>
</dbReference>
<evidence type="ECO:0000256" key="1">
    <source>
        <dbReference type="ARBA" id="ARBA00022729"/>
    </source>
</evidence>